<name>A0ABQ9GCD1_9NEOP</name>
<protein>
    <submittedName>
        <fullName evidence="2">Uncharacterized protein</fullName>
    </submittedName>
</protein>
<proteinExistence type="predicted"/>
<gene>
    <name evidence="2" type="ORF">PR048_028939</name>
</gene>
<organism evidence="2 3">
    <name type="scientific">Dryococelus australis</name>
    <dbReference type="NCBI Taxonomy" id="614101"/>
    <lineage>
        <taxon>Eukaryota</taxon>
        <taxon>Metazoa</taxon>
        <taxon>Ecdysozoa</taxon>
        <taxon>Arthropoda</taxon>
        <taxon>Hexapoda</taxon>
        <taxon>Insecta</taxon>
        <taxon>Pterygota</taxon>
        <taxon>Neoptera</taxon>
        <taxon>Polyneoptera</taxon>
        <taxon>Phasmatodea</taxon>
        <taxon>Verophasmatodea</taxon>
        <taxon>Anareolatae</taxon>
        <taxon>Phasmatidae</taxon>
        <taxon>Eurycanthinae</taxon>
        <taxon>Dryococelus</taxon>
    </lineage>
</organism>
<evidence type="ECO:0000313" key="3">
    <source>
        <dbReference type="Proteomes" id="UP001159363"/>
    </source>
</evidence>
<accession>A0ABQ9GCD1</accession>
<keyword evidence="3" id="KW-1185">Reference proteome</keyword>
<comment type="caution">
    <text evidence="2">The sequence shown here is derived from an EMBL/GenBank/DDBJ whole genome shotgun (WGS) entry which is preliminary data.</text>
</comment>
<dbReference type="Proteomes" id="UP001159363">
    <property type="component" value="Chromosome 12"/>
</dbReference>
<feature type="region of interest" description="Disordered" evidence="1">
    <location>
        <begin position="1"/>
        <end position="21"/>
    </location>
</feature>
<dbReference type="EMBL" id="JARBHB010000013">
    <property type="protein sequence ID" value="KAJ8869928.1"/>
    <property type="molecule type" value="Genomic_DNA"/>
</dbReference>
<evidence type="ECO:0000256" key="1">
    <source>
        <dbReference type="SAM" id="MobiDB-lite"/>
    </source>
</evidence>
<reference evidence="2 3" key="1">
    <citation type="submission" date="2023-02" db="EMBL/GenBank/DDBJ databases">
        <title>LHISI_Scaffold_Assembly.</title>
        <authorList>
            <person name="Stuart O.P."/>
            <person name="Cleave R."/>
            <person name="Magrath M.J.L."/>
            <person name="Mikheyev A.S."/>
        </authorList>
    </citation>
    <scope>NUCLEOTIDE SEQUENCE [LARGE SCALE GENOMIC DNA]</scope>
    <source>
        <strain evidence="2">Daus_M_001</strain>
        <tissue evidence="2">Leg muscle</tissue>
    </source>
</reference>
<evidence type="ECO:0000313" key="2">
    <source>
        <dbReference type="EMBL" id="KAJ8869928.1"/>
    </source>
</evidence>
<sequence length="556" mass="62780">MTKATSKKQFQPHKRKSPVEEEANVTNAFLPVSLGLVTSLHESEFKFASCKTKPRKIFCEKLVYWKAYRGFRDELLRQGKKPVRFYANAYGWIRRYIRPPGLWQQHKASDHTVSRSFVSPSGPVKLDLPSSPPTFPLPRLPLSKHSPACGTELATGESALWTGAKDEILNEHDVTFVVLLRQRKYLSVVESTTRGYYRTIAYRSAYSGARHVKLPIHTAEERAEFSSTKESMEFSCSEYWDMEMAVGASGGQAPCIQHAKKCVAMGRANFEHLLGITHPLQHPDNLLSAFMGKPTKGMIHPYPLHLALTSRWGGVERQERNYDRKVATLELPFFSGGGSDRIGEAKKRSEYTGKFMVDVSYGLPHLEQSYTSFLCCRSLRRELLLSHVSETTWHTVILRNVAASLQNINEEVVEIIRAKRLSVMDSYRDYYVSGIFTLSVYSEPLRTKKLMPETIISTLLPVHDLDLSLWHDAPRSRGGAADREFASYQGEPGSIPSCIAPGFSHVVIVPDDAANRQVFSGISRYPALTLRRRYKLTSLHFTTFGSQDRMLSIPPA</sequence>